<dbReference type="AlphaFoldDB" id="A0A397IW44"/>
<dbReference type="EMBL" id="PQFF01000129">
    <property type="protein sequence ID" value="RHZ80239.1"/>
    <property type="molecule type" value="Genomic_DNA"/>
</dbReference>
<keyword evidence="2" id="KW-1185">Reference proteome</keyword>
<name>A0A397IW44_9GLOM</name>
<sequence>MVPRGVILEGVDFIVSSDQILCEISTEAKNIGQVGLLLTIRCSNKIISKRRICFGWLSSQCLERNEFLPGYALALLSKILKIL</sequence>
<dbReference type="Proteomes" id="UP000266861">
    <property type="component" value="Unassembled WGS sequence"/>
</dbReference>
<evidence type="ECO:0000313" key="2">
    <source>
        <dbReference type="Proteomes" id="UP000266861"/>
    </source>
</evidence>
<organism evidence="1 2">
    <name type="scientific">Diversispora epigaea</name>
    <dbReference type="NCBI Taxonomy" id="1348612"/>
    <lineage>
        <taxon>Eukaryota</taxon>
        <taxon>Fungi</taxon>
        <taxon>Fungi incertae sedis</taxon>
        <taxon>Mucoromycota</taxon>
        <taxon>Glomeromycotina</taxon>
        <taxon>Glomeromycetes</taxon>
        <taxon>Diversisporales</taxon>
        <taxon>Diversisporaceae</taxon>
        <taxon>Diversispora</taxon>
    </lineage>
</organism>
<reference evidence="1 2" key="1">
    <citation type="submission" date="2018-08" db="EMBL/GenBank/DDBJ databases">
        <title>Genome and evolution of the arbuscular mycorrhizal fungus Diversispora epigaea (formerly Glomus versiforme) and its bacterial endosymbionts.</title>
        <authorList>
            <person name="Sun X."/>
            <person name="Fei Z."/>
            <person name="Harrison M."/>
        </authorList>
    </citation>
    <scope>NUCLEOTIDE SEQUENCE [LARGE SCALE GENOMIC DNA]</scope>
    <source>
        <strain evidence="1 2">IT104</strain>
    </source>
</reference>
<evidence type="ECO:0000313" key="1">
    <source>
        <dbReference type="EMBL" id="RHZ80239.1"/>
    </source>
</evidence>
<proteinExistence type="predicted"/>
<protein>
    <submittedName>
        <fullName evidence="1">Uncharacterized protein</fullName>
    </submittedName>
</protein>
<comment type="caution">
    <text evidence="1">The sequence shown here is derived from an EMBL/GenBank/DDBJ whole genome shotgun (WGS) entry which is preliminary data.</text>
</comment>
<accession>A0A397IW44</accession>
<gene>
    <name evidence="1" type="ORF">Glove_138g3</name>
</gene>